<gene>
    <name evidence="2" type="ORF">HAX54_001355</name>
</gene>
<protein>
    <submittedName>
        <fullName evidence="2">Uncharacterized protein</fullName>
    </submittedName>
</protein>
<dbReference type="Proteomes" id="UP000823775">
    <property type="component" value="Unassembled WGS sequence"/>
</dbReference>
<keyword evidence="3" id="KW-1185">Reference proteome</keyword>
<evidence type="ECO:0000313" key="2">
    <source>
        <dbReference type="EMBL" id="MCD7465451.1"/>
    </source>
</evidence>
<name>A0ABS8T3P0_DATST</name>
<dbReference type="InterPro" id="IPR058936">
    <property type="entry name" value="At4g15545-like"/>
</dbReference>
<accession>A0ABS8T3P0</accession>
<dbReference type="PANTHER" id="PTHR47383">
    <property type="entry name" value="OS03G0659800 PROTEIN"/>
    <property type="match status" value="1"/>
</dbReference>
<dbReference type="PANTHER" id="PTHR47383:SF8">
    <property type="entry name" value="OS01G0768300 PROTEIN"/>
    <property type="match status" value="1"/>
</dbReference>
<sequence>MSESKGTESKWTAGPDFHLPDRVTSWLRRDPYDQLDLARKITSMAIASRVTNLESEIGRLRQKLNDKDRFILDLEDKVISSKRGSKSWLQSALILFFSGSMDGRGSNGHGI</sequence>
<evidence type="ECO:0000256" key="1">
    <source>
        <dbReference type="SAM" id="MobiDB-lite"/>
    </source>
</evidence>
<reference evidence="2 3" key="1">
    <citation type="journal article" date="2021" name="BMC Genomics">
        <title>Datura genome reveals duplications of psychoactive alkaloid biosynthetic genes and high mutation rate following tissue culture.</title>
        <authorList>
            <person name="Rajewski A."/>
            <person name="Carter-House D."/>
            <person name="Stajich J."/>
            <person name="Litt A."/>
        </authorList>
    </citation>
    <scope>NUCLEOTIDE SEQUENCE [LARGE SCALE GENOMIC DNA]</scope>
    <source>
        <strain evidence="2">AR-01</strain>
    </source>
</reference>
<comment type="caution">
    <text evidence="2">The sequence shown here is derived from an EMBL/GenBank/DDBJ whole genome shotgun (WGS) entry which is preliminary data.</text>
</comment>
<proteinExistence type="predicted"/>
<feature type="region of interest" description="Disordered" evidence="1">
    <location>
        <begin position="1"/>
        <end position="20"/>
    </location>
</feature>
<evidence type="ECO:0000313" key="3">
    <source>
        <dbReference type="Proteomes" id="UP000823775"/>
    </source>
</evidence>
<dbReference type="EMBL" id="JACEIK010001050">
    <property type="protein sequence ID" value="MCD7465451.1"/>
    <property type="molecule type" value="Genomic_DNA"/>
</dbReference>
<organism evidence="2 3">
    <name type="scientific">Datura stramonium</name>
    <name type="common">Jimsonweed</name>
    <name type="synonym">Common thornapple</name>
    <dbReference type="NCBI Taxonomy" id="4076"/>
    <lineage>
        <taxon>Eukaryota</taxon>
        <taxon>Viridiplantae</taxon>
        <taxon>Streptophyta</taxon>
        <taxon>Embryophyta</taxon>
        <taxon>Tracheophyta</taxon>
        <taxon>Spermatophyta</taxon>
        <taxon>Magnoliopsida</taxon>
        <taxon>eudicotyledons</taxon>
        <taxon>Gunneridae</taxon>
        <taxon>Pentapetalae</taxon>
        <taxon>asterids</taxon>
        <taxon>lamiids</taxon>
        <taxon>Solanales</taxon>
        <taxon>Solanaceae</taxon>
        <taxon>Solanoideae</taxon>
        <taxon>Datureae</taxon>
        <taxon>Datura</taxon>
    </lineage>
</organism>